<dbReference type="Pfam" id="PF00293">
    <property type="entry name" value="NUDIX"/>
    <property type="match status" value="1"/>
</dbReference>
<reference evidence="2" key="1">
    <citation type="journal article" date="2021" name="Nat. Commun.">
        <title>Genetic determinants of endophytism in the Arabidopsis root mycobiome.</title>
        <authorList>
            <person name="Mesny F."/>
            <person name="Miyauchi S."/>
            <person name="Thiergart T."/>
            <person name="Pickel B."/>
            <person name="Atanasova L."/>
            <person name="Karlsson M."/>
            <person name="Huettel B."/>
            <person name="Barry K.W."/>
            <person name="Haridas S."/>
            <person name="Chen C."/>
            <person name="Bauer D."/>
            <person name="Andreopoulos W."/>
            <person name="Pangilinan J."/>
            <person name="LaButti K."/>
            <person name="Riley R."/>
            <person name="Lipzen A."/>
            <person name="Clum A."/>
            <person name="Drula E."/>
            <person name="Henrissat B."/>
            <person name="Kohler A."/>
            <person name="Grigoriev I.V."/>
            <person name="Martin F.M."/>
            <person name="Hacquard S."/>
        </authorList>
    </citation>
    <scope>NUCLEOTIDE SEQUENCE</scope>
    <source>
        <strain evidence="2">MPI-CAGE-CH-0230</strain>
    </source>
</reference>
<evidence type="ECO:0000259" key="1">
    <source>
        <dbReference type="PROSITE" id="PS51462"/>
    </source>
</evidence>
<proteinExistence type="predicted"/>
<dbReference type="Proteomes" id="UP000756346">
    <property type="component" value="Unassembled WGS sequence"/>
</dbReference>
<comment type="caution">
    <text evidence="2">The sequence shown here is derived from an EMBL/GenBank/DDBJ whole genome shotgun (WGS) entry which is preliminary data.</text>
</comment>
<dbReference type="InterPro" id="IPR000086">
    <property type="entry name" value="NUDIX_hydrolase_dom"/>
</dbReference>
<keyword evidence="2" id="KW-0378">Hydrolase</keyword>
<dbReference type="SUPFAM" id="SSF55811">
    <property type="entry name" value="Nudix"/>
    <property type="match status" value="1"/>
</dbReference>
<dbReference type="CDD" id="cd03676">
    <property type="entry name" value="NUDIX_Tnr3_like"/>
    <property type="match status" value="1"/>
</dbReference>
<gene>
    <name evidence="2" type="ORF">B0I36DRAFT_335126</name>
</gene>
<protein>
    <submittedName>
        <fullName evidence="2">NUDIX hydrolase domain-like protein</fullName>
    </submittedName>
</protein>
<dbReference type="Gene3D" id="3.90.79.10">
    <property type="entry name" value="Nucleoside Triphosphate Pyrophosphohydrolase"/>
    <property type="match status" value="1"/>
</dbReference>
<accession>A0A9P9BMN5</accession>
<dbReference type="PROSITE" id="PS51462">
    <property type="entry name" value="NUDIX"/>
    <property type="match status" value="1"/>
</dbReference>
<keyword evidence="3" id="KW-1185">Reference proteome</keyword>
<dbReference type="PANTHER" id="PTHR13622">
    <property type="entry name" value="THIAMIN PYROPHOSPHOKINASE"/>
    <property type="match status" value="1"/>
</dbReference>
<feature type="domain" description="Nudix hydrolase" evidence="1">
    <location>
        <begin position="236"/>
        <end position="388"/>
    </location>
</feature>
<dbReference type="InterPro" id="IPR031804">
    <property type="entry name" value="DUF4743"/>
</dbReference>
<dbReference type="AlphaFoldDB" id="A0A9P9BMN5"/>
<evidence type="ECO:0000313" key="3">
    <source>
        <dbReference type="Proteomes" id="UP000756346"/>
    </source>
</evidence>
<dbReference type="PANTHER" id="PTHR13622:SF8">
    <property type="entry name" value="THIAMIN PYROPHOSPHOKINASE 1"/>
    <property type="match status" value="1"/>
</dbReference>
<dbReference type="OrthoDB" id="10261522at2759"/>
<evidence type="ECO:0000313" key="2">
    <source>
        <dbReference type="EMBL" id="KAH7017987.1"/>
    </source>
</evidence>
<name>A0A9P9BMN5_9PEZI</name>
<dbReference type="EMBL" id="JAGTJQ010000011">
    <property type="protein sequence ID" value="KAH7017987.1"/>
    <property type="molecule type" value="Genomic_DNA"/>
</dbReference>
<organism evidence="2 3">
    <name type="scientific">Microdochium trichocladiopsis</name>
    <dbReference type="NCBI Taxonomy" id="1682393"/>
    <lineage>
        <taxon>Eukaryota</taxon>
        <taxon>Fungi</taxon>
        <taxon>Dikarya</taxon>
        <taxon>Ascomycota</taxon>
        <taxon>Pezizomycotina</taxon>
        <taxon>Sordariomycetes</taxon>
        <taxon>Xylariomycetidae</taxon>
        <taxon>Xylariales</taxon>
        <taxon>Microdochiaceae</taxon>
        <taxon>Microdochium</taxon>
    </lineage>
</organism>
<dbReference type="Pfam" id="PF15916">
    <property type="entry name" value="DUF4743"/>
    <property type="match status" value="1"/>
</dbReference>
<dbReference type="InterPro" id="IPR015797">
    <property type="entry name" value="NUDIX_hydrolase-like_dom_sf"/>
</dbReference>
<dbReference type="RefSeq" id="XP_046006254.1">
    <property type="nucleotide sequence ID" value="XM_046155424.1"/>
</dbReference>
<dbReference type="GeneID" id="70184970"/>
<dbReference type="GO" id="GO:0044715">
    <property type="term" value="F:8-oxo-dGDP phosphatase activity"/>
    <property type="evidence" value="ECO:0007669"/>
    <property type="project" value="UniProtKB-ARBA"/>
</dbReference>
<dbReference type="FunFam" id="3.90.79.10:FF:000019">
    <property type="entry name" value="Thiamin pyrophosphokinase, putative"/>
    <property type="match status" value="1"/>
</dbReference>
<sequence>MDGQLMTRNCFARVFLPSPHQRGLVSRSNFPSAEADIVVPGSTPTTASCLLFVGQSQSQSTHPVVAYAARLRATMATGKMRMSNLDLMRAADAFPYPDKPTEAADHAALMATLYTLLWQDGHTVLGYLREHVVDALLAVPEPIRGPVTVDRAARTIHAFENEAGELARTATVGRVMAYWREQGTFEVLRGWRDELWPVYRSVDEVLYSVERSGAGLLGVLRHGVDMMGYVLEDVDKNTISSSKEIQGEKADDLRRRMKIWIPRRSSTKQTHPGMLDSTVAGGLMTGEVPFECMLREADEEASLPEDLMRQRCKHTGIVTYMHITDTRAGGEAGHICPEMQWVYDIELPADVLPKPKDGEVAGFELMSVEKVQDELAKGSFEPACALVLLDFFVRHGILTRGNEPDHDEIVARMHRKLPLPGPHLAYAF</sequence>